<organism evidence="10 11">
    <name type="scientific">Actinidia chinensis var. chinensis</name>
    <name type="common">Chinese soft-hair kiwi</name>
    <dbReference type="NCBI Taxonomy" id="1590841"/>
    <lineage>
        <taxon>Eukaryota</taxon>
        <taxon>Viridiplantae</taxon>
        <taxon>Streptophyta</taxon>
        <taxon>Embryophyta</taxon>
        <taxon>Tracheophyta</taxon>
        <taxon>Spermatophyta</taxon>
        <taxon>Magnoliopsida</taxon>
        <taxon>eudicotyledons</taxon>
        <taxon>Gunneridae</taxon>
        <taxon>Pentapetalae</taxon>
        <taxon>asterids</taxon>
        <taxon>Ericales</taxon>
        <taxon>Actinidiaceae</taxon>
        <taxon>Actinidia</taxon>
    </lineage>
</organism>
<keyword evidence="2 8" id="KW-0812">Transmembrane</keyword>
<dbReference type="PANTHER" id="PTHR24186">
    <property type="entry name" value="PROTEIN PHOSPHATASE 1 REGULATORY SUBUNIT"/>
    <property type="match status" value="1"/>
</dbReference>
<comment type="subcellular location">
    <subcellularLocation>
        <location evidence="1">Membrane</location>
        <topology evidence="1">Multi-pass membrane protein</topology>
    </subcellularLocation>
</comment>
<dbReference type="PROSITE" id="PS50297">
    <property type="entry name" value="ANK_REP_REGION"/>
    <property type="match status" value="2"/>
</dbReference>
<keyword evidence="6 8" id="KW-0472">Membrane</keyword>
<reference evidence="10 11" key="1">
    <citation type="submission" date="2017-07" db="EMBL/GenBank/DDBJ databases">
        <title>An improved, manually edited Actinidia chinensis var. chinensis (kiwifruit) genome highlights the challenges associated with draft genomes and gene prediction in plants.</title>
        <authorList>
            <person name="Pilkington S."/>
            <person name="Crowhurst R."/>
            <person name="Hilario E."/>
            <person name="Nardozza S."/>
            <person name="Fraser L."/>
            <person name="Peng Y."/>
            <person name="Gunaseelan K."/>
            <person name="Simpson R."/>
            <person name="Tahir J."/>
            <person name="Deroles S."/>
            <person name="Templeton K."/>
            <person name="Luo Z."/>
            <person name="Davy M."/>
            <person name="Cheng C."/>
            <person name="Mcneilage M."/>
            <person name="Scaglione D."/>
            <person name="Liu Y."/>
            <person name="Zhang Q."/>
            <person name="Datson P."/>
            <person name="De Silva N."/>
            <person name="Gardiner S."/>
            <person name="Bassett H."/>
            <person name="Chagne D."/>
            <person name="Mccallum J."/>
            <person name="Dzierzon H."/>
            <person name="Deng C."/>
            <person name="Wang Y.-Y."/>
            <person name="Barron N."/>
            <person name="Manako K."/>
            <person name="Bowen J."/>
            <person name="Foster T."/>
            <person name="Erridge Z."/>
            <person name="Tiffin H."/>
            <person name="Waite C."/>
            <person name="Davies K."/>
            <person name="Grierson E."/>
            <person name="Laing W."/>
            <person name="Kirk R."/>
            <person name="Chen X."/>
            <person name="Wood M."/>
            <person name="Montefiori M."/>
            <person name="Brummell D."/>
            <person name="Schwinn K."/>
            <person name="Catanach A."/>
            <person name="Fullerton C."/>
            <person name="Li D."/>
            <person name="Meiyalaghan S."/>
            <person name="Nieuwenhuizen N."/>
            <person name="Read N."/>
            <person name="Prakash R."/>
            <person name="Hunter D."/>
            <person name="Zhang H."/>
            <person name="Mckenzie M."/>
            <person name="Knabel M."/>
            <person name="Harris A."/>
            <person name="Allan A."/>
            <person name="Chen A."/>
            <person name="Janssen B."/>
            <person name="Plunkett B."/>
            <person name="Dwamena C."/>
            <person name="Voogd C."/>
            <person name="Leif D."/>
            <person name="Lafferty D."/>
            <person name="Souleyre E."/>
            <person name="Varkonyi-Gasic E."/>
            <person name="Gambi F."/>
            <person name="Hanley J."/>
            <person name="Yao J.-L."/>
            <person name="Cheung J."/>
            <person name="David K."/>
            <person name="Warren B."/>
            <person name="Marsh K."/>
            <person name="Snowden K."/>
            <person name="Lin-Wang K."/>
            <person name="Brian L."/>
            <person name="Martinez-Sanchez M."/>
            <person name="Wang M."/>
            <person name="Ileperuma N."/>
            <person name="Macnee N."/>
            <person name="Campin R."/>
            <person name="Mcatee P."/>
            <person name="Drummond R."/>
            <person name="Espley R."/>
            <person name="Ireland H."/>
            <person name="Wu R."/>
            <person name="Atkinson R."/>
            <person name="Karunairetnam S."/>
            <person name="Bulley S."/>
            <person name="Chunkath S."/>
            <person name="Hanley Z."/>
            <person name="Storey R."/>
            <person name="Thrimawithana A."/>
            <person name="Thomson S."/>
            <person name="David C."/>
            <person name="Testolin R."/>
        </authorList>
    </citation>
    <scope>NUCLEOTIDE SEQUENCE [LARGE SCALE GENOMIC DNA]</scope>
    <source>
        <strain evidence="11">cv. Red5</strain>
        <tissue evidence="10">Young leaf</tissue>
    </source>
</reference>
<dbReference type="InParanoid" id="A0A2R6PMY9"/>
<keyword evidence="3" id="KW-0677">Repeat</keyword>
<evidence type="ECO:0000256" key="5">
    <source>
        <dbReference type="ARBA" id="ARBA00023043"/>
    </source>
</evidence>
<gene>
    <name evidence="10" type="ORF">CEY00_Acc28224</name>
</gene>
<evidence type="ECO:0000256" key="6">
    <source>
        <dbReference type="ARBA" id="ARBA00023136"/>
    </source>
</evidence>
<name>A0A2R6PMY9_ACTCC</name>
<feature type="transmembrane region" description="Helical" evidence="8">
    <location>
        <begin position="424"/>
        <end position="443"/>
    </location>
</feature>
<evidence type="ECO:0000259" key="9">
    <source>
        <dbReference type="Pfam" id="PF13962"/>
    </source>
</evidence>
<dbReference type="Pfam" id="PF12796">
    <property type="entry name" value="Ank_2"/>
    <property type="match status" value="1"/>
</dbReference>
<dbReference type="Proteomes" id="UP000241394">
    <property type="component" value="Chromosome LG24"/>
</dbReference>
<evidence type="ECO:0000313" key="11">
    <source>
        <dbReference type="Proteomes" id="UP000241394"/>
    </source>
</evidence>
<protein>
    <submittedName>
        <fullName evidence="10">Ankyrin repeat-containing protein</fullName>
    </submittedName>
</protein>
<dbReference type="InterPro" id="IPR036770">
    <property type="entry name" value="Ankyrin_rpt-contain_sf"/>
</dbReference>
<keyword evidence="4 8" id="KW-1133">Transmembrane helix</keyword>
<feature type="transmembrane region" description="Helical" evidence="8">
    <location>
        <begin position="463"/>
        <end position="484"/>
    </location>
</feature>
<reference evidence="11" key="2">
    <citation type="journal article" date="2018" name="BMC Genomics">
        <title>A manually annotated Actinidia chinensis var. chinensis (kiwifruit) genome highlights the challenges associated with draft genomes and gene prediction in plants.</title>
        <authorList>
            <person name="Pilkington S.M."/>
            <person name="Crowhurst R."/>
            <person name="Hilario E."/>
            <person name="Nardozza S."/>
            <person name="Fraser L."/>
            <person name="Peng Y."/>
            <person name="Gunaseelan K."/>
            <person name="Simpson R."/>
            <person name="Tahir J."/>
            <person name="Deroles S.C."/>
            <person name="Templeton K."/>
            <person name="Luo Z."/>
            <person name="Davy M."/>
            <person name="Cheng C."/>
            <person name="McNeilage M."/>
            <person name="Scaglione D."/>
            <person name="Liu Y."/>
            <person name="Zhang Q."/>
            <person name="Datson P."/>
            <person name="De Silva N."/>
            <person name="Gardiner S.E."/>
            <person name="Bassett H."/>
            <person name="Chagne D."/>
            <person name="McCallum J."/>
            <person name="Dzierzon H."/>
            <person name="Deng C."/>
            <person name="Wang Y.Y."/>
            <person name="Barron L."/>
            <person name="Manako K."/>
            <person name="Bowen J."/>
            <person name="Foster T.M."/>
            <person name="Erridge Z.A."/>
            <person name="Tiffin H."/>
            <person name="Waite C.N."/>
            <person name="Davies K.M."/>
            <person name="Grierson E.P."/>
            <person name="Laing W.A."/>
            <person name="Kirk R."/>
            <person name="Chen X."/>
            <person name="Wood M."/>
            <person name="Montefiori M."/>
            <person name="Brummell D.A."/>
            <person name="Schwinn K.E."/>
            <person name="Catanach A."/>
            <person name="Fullerton C."/>
            <person name="Li D."/>
            <person name="Meiyalaghan S."/>
            <person name="Nieuwenhuizen N."/>
            <person name="Read N."/>
            <person name="Prakash R."/>
            <person name="Hunter D."/>
            <person name="Zhang H."/>
            <person name="McKenzie M."/>
            <person name="Knabel M."/>
            <person name="Harris A."/>
            <person name="Allan A.C."/>
            <person name="Gleave A."/>
            <person name="Chen A."/>
            <person name="Janssen B.J."/>
            <person name="Plunkett B."/>
            <person name="Ampomah-Dwamena C."/>
            <person name="Voogd C."/>
            <person name="Leif D."/>
            <person name="Lafferty D."/>
            <person name="Souleyre E.J.F."/>
            <person name="Varkonyi-Gasic E."/>
            <person name="Gambi F."/>
            <person name="Hanley J."/>
            <person name="Yao J.L."/>
            <person name="Cheung J."/>
            <person name="David K.M."/>
            <person name="Warren B."/>
            <person name="Marsh K."/>
            <person name="Snowden K.C."/>
            <person name="Lin-Wang K."/>
            <person name="Brian L."/>
            <person name="Martinez-Sanchez M."/>
            <person name="Wang M."/>
            <person name="Ileperuma N."/>
            <person name="Macnee N."/>
            <person name="Campin R."/>
            <person name="McAtee P."/>
            <person name="Drummond R.S.M."/>
            <person name="Espley R.V."/>
            <person name="Ireland H.S."/>
            <person name="Wu R."/>
            <person name="Atkinson R.G."/>
            <person name="Karunairetnam S."/>
            <person name="Bulley S."/>
            <person name="Chunkath S."/>
            <person name="Hanley Z."/>
            <person name="Storey R."/>
            <person name="Thrimawithana A.H."/>
            <person name="Thomson S."/>
            <person name="David C."/>
            <person name="Testolin R."/>
            <person name="Huang H."/>
            <person name="Hellens R.P."/>
            <person name="Schaffer R.J."/>
        </authorList>
    </citation>
    <scope>NUCLEOTIDE SEQUENCE [LARGE SCALE GENOMIC DNA]</scope>
    <source>
        <strain evidence="11">cv. Red5</strain>
    </source>
</reference>
<dbReference type="GO" id="GO:0005886">
    <property type="term" value="C:plasma membrane"/>
    <property type="evidence" value="ECO:0007669"/>
    <property type="project" value="TreeGrafter"/>
</dbReference>
<evidence type="ECO:0000313" key="10">
    <source>
        <dbReference type="EMBL" id="PSR93610.1"/>
    </source>
</evidence>
<feature type="repeat" description="ANK" evidence="7">
    <location>
        <begin position="173"/>
        <end position="197"/>
    </location>
</feature>
<dbReference type="InterPro" id="IPR002110">
    <property type="entry name" value="Ankyrin_rpt"/>
</dbReference>
<evidence type="ECO:0000256" key="7">
    <source>
        <dbReference type="PROSITE-ProRule" id="PRU00023"/>
    </source>
</evidence>
<evidence type="ECO:0000256" key="8">
    <source>
        <dbReference type="SAM" id="Phobius"/>
    </source>
</evidence>
<evidence type="ECO:0000256" key="1">
    <source>
        <dbReference type="ARBA" id="ARBA00004141"/>
    </source>
</evidence>
<proteinExistence type="predicted"/>
<feature type="repeat" description="ANK" evidence="7">
    <location>
        <begin position="104"/>
        <end position="127"/>
    </location>
</feature>
<dbReference type="OMA" id="LMVIMWS"/>
<dbReference type="Pfam" id="PF13962">
    <property type="entry name" value="PGG"/>
    <property type="match status" value="1"/>
</dbReference>
<comment type="caution">
    <text evidence="10">The sequence shown here is derived from an EMBL/GenBank/DDBJ whole genome shotgun (WGS) entry which is preliminary data.</text>
</comment>
<evidence type="ECO:0000256" key="2">
    <source>
        <dbReference type="ARBA" id="ARBA00022692"/>
    </source>
</evidence>
<dbReference type="AlphaFoldDB" id="A0A2R6PMY9"/>
<dbReference type="Gramene" id="PSR93610">
    <property type="protein sequence ID" value="PSR93610"/>
    <property type="gene ID" value="CEY00_Acc28224"/>
</dbReference>
<sequence>MEERLQKAAIEGNTQELLEIHRANPLLLDRVTVGSFDETPLHVAALLGHTDLAVHLMILKPELAESLDSSRSSALHLASAKGYVPIVKALVFKKPDMCLARDRDGLNPLHLAAKKGRVEVLKELVRNKPEAVEASVDQGGTVLHLCVKHCQLEALKVLMEAVTDEFIQAPDAYGNTILHLAVGDKQAETVKYLLMSGKIEVNARNANGYTALDVLTQSRRDVQDWDIVNSLLDAGALKASAIPSSCNANRSERPRGMAPVVHDQTTRERISPNHMVVQDEATQLPTNGSNQQIPSFLWGGSSPQIDAQRGKPKNNLNQGEWLAKKRDALMVVASLLASMAFQAGVNPPGGVWQENSPNYSDPHTAGNLTTSSAPHRAGEAVVAYNYPETYKYYLRANTISFVASLSTLLLLISGLPFKRKTFMWILMAIMWLSITSMAFTYSYSIVAVTPKRDRGPLRRTMYVAVPVWCGVMGLLLLGHTMRLAQMWLKRKGKSCFKHGATNDGNQHVQIEMR</sequence>
<evidence type="ECO:0000256" key="4">
    <source>
        <dbReference type="ARBA" id="ARBA00022989"/>
    </source>
</evidence>
<dbReference type="SUPFAM" id="SSF48403">
    <property type="entry name" value="Ankyrin repeat"/>
    <property type="match status" value="1"/>
</dbReference>
<dbReference type="PROSITE" id="PS50088">
    <property type="entry name" value="ANK_REPEAT"/>
    <property type="match status" value="2"/>
</dbReference>
<dbReference type="STRING" id="1590841.A0A2R6PMY9"/>
<feature type="domain" description="PGG" evidence="9">
    <location>
        <begin position="320"/>
        <end position="447"/>
    </location>
</feature>
<dbReference type="SMART" id="SM00248">
    <property type="entry name" value="ANK"/>
    <property type="match status" value="6"/>
</dbReference>
<dbReference type="OrthoDB" id="7729168at2759"/>
<accession>A0A2R6PMY9</accession>
<dbReference type="InterPro" id="IPR026961">
    <property type="entry name" value="PGG_dom"/>
</dbReference>
<evidence type="ECO:0000256" key="3">
    <source>
        <dbReference type="ARBA" id="ARBA00022737"/>
    </source>
</evidence>
<dbReference type="Pfam" id="PF00023">
    <property type="entry name" value="Ank"/>
    <property type="match status" value="1"/>
</dbReference>
<dbReference type="PANTHER" id="PTHR24186:SF37">
    <property type="entry name" value="PGG DOMAIN-CONTAINING PROTEIN"/>
    <property type="match status" value="1"/>
</dbReference>
<keyword evidence="5 7" id="KW-0040">ANK repeat</keyword>
<dbReference type="EMBL" id="NKQK01000024">
    <property type="protein sequence ID" value="PSR93610.1"/>
    <property type="molecule type" value="Genomic_DNA"/>
</dbReference>
<dbReference type="Gene3D" id="1.25.40.20">
    <property type="entry name" value="Ankyrin repeat-containing domain"/>
    <property type="match status" value="1"/>
</dbReference>
<feature type="transmembrane region" description="Helical" evidence="8">
    <location>
        <begin position="392"/>
        <end position="412"/>
    </location>
</feature>
<keyword evidence="11" id="KW-1185">Reference proteome</keyword>